<dbReference type="GO" id="GO:0002229">
    <property type="term" value="P:defense response to oomycetes"/>
    <property type="evidence" value="ECO:0000318"/>
    <property type="project" value="GO_Central"/>
</dbReference>
<reference evidence="18" key="2">
    <citation type="submission" date="2020-10" db="EMBL/GenBank/DDBJ databases">
        <authorList>
            <person name="Scholz U."/>
            <person name="Mascher M."/>
            <person name="Fiebig A."/>
        </authorList>
    </citation>
    <scope>NUCLEOTIDE SEQUENCE [LARGE SCALE GENOMIC DNA]</scope>
    <source>
        <strain evidence="18">cv. Morex</strain>
    </source>
</reference>
<dbReference type="InterPro" id="IPR017441">
    <property type="entry name" value="Protein_kinase_ATP_BS"/>
</dbReference>
<dbReference type="Gramene" id="HORVU.MOREX.r2.3HG0192990.1">
    <property type="protein sequence ID" value="HORVU.MOREX.r2.3HG0192990.1.CDS.1"/>
    <property type="gene ID" value="HORVU.MOREX.r2.3HG0192990"/>
</dbReference>
<keyword evidence="10" id="KW-0418">Kinase</keyword>
<evidence type="ECO:0000256" key="7">
    <source>
        <dbReference type="ARBA" id="ARBA00022729"/>
    </source>
</evidence>
<dbReference type="Gene3D" id="1.10.510.10">
    <property type="entry name" value="Transferase(Phosphotransferase) domain 1"/>
    <property type="match status" value="1"/>
</dbReference>
<evidence type="ECO:0000313" key="19">
    <source>
        <dbReference type="Proteomes" id="UP000011116"/>
    </source>
</evidence>
<dbReference type="GO" id="GO:0005524">
    <property type="term" value="F:ATP binding"/>
    <property type="evidence" value="ECO:0007669"/>
    <property type="project" value="UniProtKB-UniRule"/>
</dbReference>
<sequence>MIFLLFTIHTFKCTYAFGDFRENGFNYDTGIPVGVFQLNGVASVTSGTLMLTNNDPQKSGHAFSRRPFGSISSFSTTFVFLIMPMDNNDGVSAHGLAFALSSTMDFVFDALPGPYLGLTNMERNGNGTNQFFAVELDTIKNPQFADIDDNHIGVDVNGMESIYSHTAGYYTSNGMFSPLKLASGKPMQVWVDYDEISHTINASLAPYLELKPHRPLLSSNVNLTSVLANNSFYAGFSSSTGLLKSRHYIIGWSFNTTGKAHPLNYASMSLIIEEVRHTTQNRSRIPRAILVPVVTLPVMTALVIIVIYVLRRKARKNSEWEIETGPPSFTYKDLATATRGFNNMMLLGEGGFGKVYKGVLPTSKQNVAIKRISPESKQGMKEFISEIVTLGHLRHRNLVQLLGYSRHGNELLLVYDYMPNGSLDRFLHGQDRQALNWVHRFDIIKGIASGLFYLHEDWEKVVIHRDIKSSNVLIDNEMNSRLGDFGLARLHNHGNGTGGHITNLAGTMGYIAPELATLGRATKATDVFAFGVFMLEVACGRHPIGVSYSGEPVLLVDCVHYAWQHNSILTTVDPRLEDYIMDEVDLVLKLGLLCSHTIPTCRPSMRLVMQYLGEGAPLPDLPPILSLTRRDQGFDQHIMLSSSPTMRMTDLSSGR</sequence>
<evidence type="ECO:0000256" key="6">
    <source>
        <dbReference type="ARBA" id="ARBA00022692"/>
    </source>
</evidence>
<evidence type="ECO:0000256" key="16">
    <source>
        <dbReference type="SAM" id="SignalP"/>
    </source>
</evidence>
<dbReference type="SUPFAM" id="SSF49899">
    <property type="entry name" value="Concanavalin A-like lectins/glucanases"/>
    <property type="match status" value="1"/>
</dbReference>
<dbReference type="Gramene" id="HORVU.MOREX.r3.3HG0232440.1">
    <property type="protein sequence ID" value="HORVU.MOREX.r3.3HG0232440.1.CDS1"/>
    <property type="gene ID" value="HORVU.MOREX.r3.3HG0232440"/>
</dbReference>
<feature type="signal peptide" evidence="16">
    <location>
        <begin position="1"/>
        <end position="16"/>
    </location>
</feature>
<dbReference type="FunFam" id="3.30.200.20:FF:000178">
    <property type="entry name" value="serine/threonine-protein kinase PBS1-like"/>
    <property type="match status" value="1"/>
</dbReference>
<dbReference type="FunFam" id="2.60.120.200:FF:000112">
    <property type="entry name" value="L-type lectin-domain containing receptor kinase V.9"/>
    <property type="match status" value="1"/>
</dbReference>
<dbReference type="GO" id="GO:0004675">
    <property type="term" value="F:transmembrane receptor protein serine/threonine kinase activity"/>
    <property type="evidence" value="ECO:0000318"/>
    <property type="project" value="GO_Central"/>
</dbReference>
<evidence type="ECO:0000256" key="8">
    <source>
        <dbReference type="ARBA" id="ARBA00022734"/>
    </source>
</evidence>
<dbReference type="InterPro" id="IPR050528">
    <property type="entry name" value="L-type_Lectin-RKs"/>
</dbReference>
<dbReference type="Gene3D" id="3.30.200.20">
    <property type="entry name" value="Phosphorylase Kinase, domain 1"/>
    <property type="match status" value="1"/>
</dbReference>
<keyword evidence="8" id="KW-0430">Lectin</keyword>
<evidence type="ECO:0000256" key="15">
    <source>
        <dbReference type="SAM" id="Phobius"/>
    </source>
</evidence>
<dbReference type="InterPro" id="IPR000719">
    <property type="entry name" value="Prot_kinase_dom"/>
</dbReference>
<evidence type="ECO:0000256" key="9">
    <source>
        <dbReference type="ARBA" id="ARBA00022741"/>
    </source>
</evidence>
<keyword evidence="13 15" id="KW-0472">Membrane</keyword>
<comment type="similarity">
    <text evidence="2">In the N-terminal section; belongs to the leguminous lectin family.</text>
</comment>
<dbReference type="CDD" id="cd14066">
    <property type="entry name" value="STKc_IRAK"/>
    <property type="match status" value="1"/>
</dbReference>
<keyword evidence="6 15" id="KW-0812">Transmembrane</keyword>
<keyword evidence="9 14" id="KW-0547">Nucleotide-binding</keyword>
<evidence type="ECO:0000256" key="12">
    <source>
        <dbReference type="ARBA" id="ARBA00022989"/>
    </source>
</evidence>
<keyword evidence="11 14" id="KW-0067">ATP-binding</keyword>
<dbReference type="PROSITE" id="PS00107">
    <property type="entry name" value="PROTEIN_KINASE_ATP"/>
    <property type="match status" value="1"/>
</dbReference>
<evidence type="ECO:0000256" key="2">
    <source>
        <dbReference type="ARBA" id="ARBA00008536"/>
    </source>
</evidence>
<dbReference type="CDD" id="cd06899">
    <property type="entry name" value="lectin_legume_LecRK_Arcelin_ConA"/>
    <property type="match status" value="1"/>
</dbReference>
<keyword evidence="19" id="KW-1185">Reference proteome</keyword>
<evidence type="ECO:0000256" key="3">
    <source>
        <dbReference type="ARBA" id="ARBA00010217"/>
    </source>
</evidence>
<reference evidence="19" key="1">
    <citation type="journal article" date="2012" name="Nature">
        <title>A physical, genetic and functional sequence assembly of the barley genome.</title>
        <authorList>
            <consortium name="The International Barley Genome Sequencing Consortium"/>
            <person name="Mayer K.F."/>
            <person name="Waugh R."/>
            <person name="Brown J.W."/>
            <person name="Schulman A."/>
            <person name="Langridge P."/>
            <person name="Platzer M."/>
            <person name="Fincher G.B."/>
            <person name="Muehlbauer G.J."/>
            <person name="Sato K."/>
            <person name="Close T.J."/>
            <person name="Wise R.P."/>
            <person name="Stein N."/>
        </authorList>
    </citation>
    <scope>NUCLEOTIDE SEQUENCE [LARGE SCALE GENOMIC DNA]</scope>
    <source>
        <strain evidence="19">cv. Morex</strain>
    </source>
</reference>
<comment type="subcellular location">
    <subcellularLocation>
        <location evidence="1">Cell membrane</location>
        <topology evidence="1">Single-pass type I membrane protein</topology>
    </subcellularLocation>
</comment>
<dbReference type="Gene3D" id="2.60.120.200">
    <property type="match status" value="1"/>
</dbReference>
<evidence type="ECO:0000256" key="10">
    <source>
        <dbReference type="ARBA" id="ARBA00022777"/>
    </source>
</evidence>
<dbReference type="EnsemblPlants" id="HORVU.MOREX.r3.3HG0232440.1">
    <property type="protein sequence ID" value="HORVU.MOREX.r3.3HG0232440.1.CDS1"/>
    <property type="gene ID" value="HORVU.MOREX.r3.3HG0232440"/>
</dbReference>
<feature type="transmembrane region" description="Helical" evidence="15">
    <location>
        <begin position="289"/>
        <end position="310"/>
    </location>
</feature>
<proteinExistence type="inferred from homology"/>
<dbReference type="SMART" id="SM00220">
    <property type="entry name" value="S_TKc"/>
    <property type="match status" value="1"/>
</dbReference>
<dbReference type="GO" id="GO:0005886">
    <property type="term" value="C:plasma membrane"/>
    <property type="evidence" value="ECO:0000318"/>
    <property type="project" value="GO_Central"/>
</dbReference>
<dbReference type="SUPFAM" id="SSF56112">
    <property type="entry name" value="Protein kinase-like (PK-like)"/>
    <property type="match status" value="1"/>
</dbReference>
<dbReference type="Proteomes" id="UP000011116">
    <property type="component" value="Chromosome 3H"/>
</dbReference>
<protein>
    <recommendedName>
        <fullName evidence="17">Protein kinase domain-containing protein</fullName>
    </recommendedName>
</protein>
<keyword evidence="4" id="KW-1003">Cell membrane</keyword>
<dbReference type="FunFam" id="1.10.510.10:FF:000517">
    <property type="entry name" value="Putative receptor kinase Lecrk"/>
    <property type="match status" value="1"/>
</dbReference>
<keyword evidence="5" id="KW-0808">Transferase</keyword>
<comment type="similarity">
    <text evidence="3">In the C-terminal section; belongs to the protein kinase superfamily. Ser/Thr protein kinase family.</text>
</comment>
<evidence type="ECO:0000256" key="13">
    <source>
        <dbReference type="ARBA" id="ARBA00023136"/>
    </source>
</evidence>
<reference evidence="18" key="3">
    <citation type="submission" date="2022-01" db="UniProtKB">
        <authorList>
            <consortium name="EnsemblPlants"/>
        </authorList>
    </citation>
    <scope>IDENTIFICATION</scope>
    <source>
        <strain evidence="18">subsp. vulgare</strain>
    </source>
</reference>
<dbReference type="GO" id="GO:0042742">
    <property type="term" value="P:defense response to bacterium"/>
    <property type="evidence" value="ECO:0000318"/>
    <property type="project" value="GO_Central"/>
</dbReference>
<keyword evidence="12 15" id="KW-1133">Transmembrane helix</keyword>
<organism evidence="18 19">
    <name type="scientific">Hordeum vulgare subsp. vulgare</name>
    <name type="common">Domesticated barley</name>
    <dbReference type="NCBI Taxonomy" id="112509"/>
    <lineage>
        <taxon>Eukaryota</taxon>
        <taxon>Viridiplantae</taxon>
        <taxon>Streptophyta</taxon>
        <taxon>Embryophyta</taxon>
        <taxon>Tracheophyta</taxon>
        <taxon>Spermatophyta</taxon>
        <taxon>Magnoliopsida</taxon>
        <taxon>Liliopsida</taxon>
        <taxon>Poales</taxon>
        <taxon>Poaceae</taxon>
        <taxon>BOP clade</taxon>
        <taxon>Pooideae</taxon>
        <taxon>Triticodae</taxon>
        <taxon>Triticeae</taxon>
        <taxon>Hordeinae</taxon>
        <taxon>Hordeum</taxon>
    </lineage>
</organism>
<evidence type="ECO:0000256" key="5">
    <source>
        <dbReference type="ARBA" id="ARBA00022679"/>
    </source>
</evidence>
<accession>A0A8I7B947</accession>
<evidence type="ECO:0000313" key="18">
    <source>
        <dbReference type="EnsemblPlants" id="HORVU.MOREX.r3.3HG0232440.1.CDS1"/>
    </source>
</evidence>
<dbReference type="Pfam" id="PF00069">
    <property type="entry name" value="Pkinase"/>
    <property type="match status" value="1"/>
</dbReference>
<dbReference type="PROSITE" id="PS50011">
    <property type="entry name" value="PROTEIN_KINASE_DOM"/>
    <property type="match status" value="1"/>
</dbReference>
<dbReference type="AlphaFoldDB" id="A0A8I7B947"/>
<dbReference type="PANTHER" id="PTHR27007">
    <property type="match status" value="1"/>
</dbReference>
<evidence type="ECO:0000259" key="17">
    <source>
        <dbReference type="PROSITE" id="PS50011"/>
    </source>
</evidence>
<evidence type="ECO:0000256" key="11">
    <source>
        <dbReference type="ARBA" id="ARBA00022840"/>
    </source>
</evidence>
<dbReference type="SMR" id="A0A8I7B947"/>
<dbReference type="GO" id="GO:0030246">
    <property type="term" value="F:carbohydrate binding"/>
    <property type="evidence" value="ECO:0007669"/>
    <property type="project" value="UniProtKB-KW"/>
</dbReference>
<evidence type="ECO:0000256" key="14">
    <source>
        <dbReference type="PROSITE-ProRule" id="PRU10141"/>
    </source>
</evidence>
<dbReference type="InterPro" id="IPR001220">
    <property type="entry name" value="Legume_lectin_dom"/>
</dbReference>
<feature type="domain" description="Protein kinase" evidence="17">
    <location>
        <begin position="341"/>
        <end position="625"/>
    </location>
</feature>
<feature type="chain" id="PRO_5035228510" description="Protein kinase domain-containing protein" evidence="16">
    <location>
        <begin position="17"/>
        <end position="655"/>
    </location>
</feature>
<dbReference type="Pfam" id="PF00139">
    <property type="entry name" value="Lectin_legB"/>
    <property type="match status" value="1"/>
</dbReference>
<evidence type="ECO:0000256" key="4">
    <source>
        <dbReference type="ARBA" id="ARBA00022475"/>
    </source>
</evidence>
<dbReference type="InterPro" id="IPR013320">
    <property type="entry name" value="ConA-like_dom_sf"/>
</dbReference>
<feature type="binding site" evidence="14">
    <location>
        <position position="370"/>
    </location>
    <ligand>
        <name>ATP</name>
        <dbReference type="ChEBI" id="CHEBI:30616"/>
    </ligand>
</feature>
<name>A0A8I7B947_HORVV</name>
<gene>
    <name evidence="18" type="primary">LOC123441427</name>
</gene>
<dbReference type="PROSITE" id="PS00108">
    <property type="entry name" value="PROTEIN_KINASE_ST"/>
    <property type="match status" value="1"/>
</dbReference>
<keyword evidence="7 16" id="KW-0732">Signal</keyword>
<dbReference type="InterPro" id="IPR008271">
    <property type="entry name" value="Ser/Thr_kinase_AS"/>
</dbReference>
<dbReference type="InterPro" id="IPR011009">
    <property type="entry name" value="Kinase-like_dom_sf"/>
</dbReference>
<evidence type="ECO:0000256" key="1">
    <source>
        <dbReference type="ARBA" id="ARBA00004251"/>
    </source>
</evidence>